<organism evidence="8">
    <name type="scientific">Phalaenopsis lueddemanniana</name>
    <dbReference type="NCBI Taxonomy" id="212402"/>
    <lineage>
        <taxon>Eukaryota</taxon>
        <taxon>Viridiplantae</taxon>
        <taxon>Streptophyta</taxon>
        <taxon>Embryophyta</taxon>
        <taxon>Tracheophyta</taxon>
        <taxon>Spermatophyta</taxon>
        <taxon>Magnoliopsida</taxon>
        <taxon>Liliopsida</taxon>
        <taxon>Asparagales</taxon>
        <taxon>Orchidaceae</taxon>
        <taxon>Epidendroideae</taxon>
        <taxon>Vandeae</taxon>
        <taxon>Aeridinae</taxon>
        <taxon>Phalaenopsis</taxon>
    </lineage>
</organism>
<feature type="non-terminal residue" evidence="8">
    <location>
        <position position="1"/>
    </location>
</feature>
<dbReference type="InterPro" id="IPR036396">
    <property type="entry name" value="Cyt_P450_sf"/>
</dbReference>
<comment type="similarity">
    <text evidence="2">Belongs to the cytochrome P450 family.</text>
</comment>
<dbReference type="SUPFAM" id="SSF48264">
    <property type="entry name" value="Cytochrome P450"/>
    <property type="match status" value="1"/>
</dbReference>
<proteinExistence type="inferred from homology"/>
<keyword evidence="6" id="KW-0408">Iron</keyword>
<keyword evidence="3" id="KW-0349">Heme</keyword>
<protein>
    <submittedName>
        <fullName evidence="8">Flavonoid 3'-5' hydroxylase</fullName>
    </submittedName>
</protein>
<feature type="non-terminal residue" evidence="8">
    <location>
        <position position="224"/>
    </location>
</feature>
<dbReference type="Pfam" id="PF00067">
    <property type="entry name" value="p450"/>
    <property type="match status" value="1"/>
</dbReference>
<dbReference type="Gene3D" id="1.10.630.10">
    <property type="entry name" value="Cytochrome P450"/>
    <property type="match status" value="1"/>
</dbReference>
<gene>
    <name evidence="8" type="primary">F35H</name>
</gene>
<keyword evidence="7" id="KW-0503">Monooxygenase</keyword>
<evidence type="ECO:0000256" key="4">
    <source>
        <dbReference type="ARBA" id="ARBA00022723"/>
    </source>
</evidence>
<dbReference type="PANTHER" id="PTHR47944">
    <property type="entry name" value="CYTOCHROME P450 98A9"/>
    <property type="match status" value="1"/>
</dbReference>
<dbReference type="PANTHER" id="PTHR47944:SF18">
    <property type="entry name" value="FLAVONOID 3'-MONOOXYGENASE"/>
    <property type="match status" value="1"/>
</dbReference>
<evidence type="ECO:0000313" key="8">
    <source>
        <dbReference type="EMBL" id="ANJ46013.1"/>
    </source>
</evidence>
<comment type="cofactor">
    <cofactor evidence="1">
        <name>heme</name>
        <dbReference type="ChEBI" id="CHEBI:30413"/>
    </cofactor>
</comment>
<evidence type="ECO:0000256" key="5">
    <source>
        <dbReference type="ARBA" id="ARBA00023002"/>
    </source>
</evidence>
<evidence type="ECO:0000256" key="6">
    <source>
        <dbReference type="ARBA" id="ARBA00023004"/>
    </source>
</evidence>
<keyword evidence="4" id="KW-0479">Metal-binding</keyword>
<sequence>FLIAPLFLSLSLHLLLRRFRHRRRLLLPLPRGPLNFLIGGALPFIGPMPHCGLVLLSRRYGPMMFIKMGIREVVVASSSAAACSFLKTHDSYFYDRPDDIIYKQVSYDGKKMVFDDYGHKWKLLREVYNLHLFGHEVMCRWDEVRGDEAFSMYYFMKKKSDSKNAVLLTRLLGCTMENVIRRIAMSKRVFDEEGKEAKEFEEIMKELLVEQGATNMEDLVPTMR</sequence>
<evidence type="ECO:0000256" key="7">
    <source>
        <dbReference type="ARBA" id="ARBA00023033"/>
    </source>
</evidence>
<dbReference type="AlphaFoldDB" id="A0A191XZN5"/>
<evidence type="ECO:0000256" key="2">
    <source>
        <dbReference type="ARBA" id="ARBA00010617"/>
    </source>
</evidence>
<name>A0A191XZN5_9ASPA</name>
<evidence type="ECO:0000256" key="1">
    <source>
        <dbReference type="ARBA" id="ARBA00001971"/>
    </source>
</evidence>
<dbReference type="GO" id="GO:0020037">
    <property type="term" value="F:heme binding"/>
    <property type="evidence" value="ECO:0007669"/>
    <property type="project" value="InterPro"/>
</dbReference>
<dbReference type="GO" id="GO:0005506">
    <property type="term" value="F:iron ion binding"/>
    <property type="evidence" value="ECO:0007669"/>
    <property type="project" value="InterPro"/>
</dbReference>
<evidence type="ECO:0000256" key="3">
    <source>
        <dbReference type="ARBA" id="ARBA00022617"/>
    </source>
</evidence>
<accession>A0A191XZN5</accession>
<reference evidence="8" key="1">
    <citation type="submission" date="2015-12" db="EMBL/GenBank/DDBJ databases">
        <title>Sequence Variability of Five Flower Associated Genes in Phalaenopsis Species and their Possible Use for Developing Gene Specific Markers.</title>
        <authorList>
            <person name="Sukma D."/>
            <person name="Haristianita M.D."/>
            <person name="Sudarsono S."/>
        </authorList>
    </citation>
    <scope>NUCLEOTIDE SEQUENCE</scope>
    <source>
        <strain evidence="8">PLUa</strain>
    </source>
</reference>
<dbReference type="GO" id="GO:0004497">
    <property type="term" value="F:monooxygenase activity"/>
    <property type="evidence" value="ECO:0007669"/>
    <property type="project" value="UniProtKB-KW"/>
</dbReference>
<dbReference type="EMBL" id="KU297213">
    <property type="protein sequence ID" value="ANJ46013.1"/>
    <property type="molecule type" value="Genomic_DNA"/>
</dbReference>
<keyword evidence="5" id="KW-0560">Oxidoreductase</keyword>
<dbReference type="InterPro" id="IPR001128">
    <property type="entry name" value="Cyt_P450"/>
</dbReference>
<dbReference type="GO" id="GO:0016705">
    <property type="term" value="F:oxidoreductase activity, acting on paired donors, with incorporation or reduction of molecular oxygen"/>
    <property type="evidence" value="ECO:0007669"/>
    <property type="project" value="InterPro"/>
</dbReference>